<name>A0A9W6IAS2_9ACTN</name>
<gene>
    <name evidence="2" type="ORF">GCM10017600_81600</name>
</gene>
<evidence type="ECO:0000313" key="2">
    <source>
        <dbReference type="EMBL" id="GLK14748.1"/>
    </source>
</evidence>
<reference evidence="2" key="2">
    <citation type="submission" date="2023-01" db="EMBL/GenBank/DDBJ databases">
        <authorList>
            <person name="Sun Q."/>
            <person name="Evtushenko L."/>
        </authorList>
    </citation>
    <scope>NUCLEOTIDE SEQUENCE</scope>
    <source>
        <strain evidence="2">VKM Ac-2007</strain>
    </source>
</reference>
<keyword evidence="3" id="KW-1185">Reference proteome</keyword>
<dbReference type="AlphaFoldDB" id="A0A9W6IAS2"/>
<organism evidence="2 3">
    <name type="scientific">Streptosporangium carneum</name>
    <dbReference type="NCBI Taxonomy" id="47481"/>
    <lineage>
        <taxon>Bacteria</taxon>
        <taxon>Bacillati</taxon>
        <taxon>Actinomycetota</taxon>
        <taxon>Actinomycetes</taxon>
        <taxon>Streptosporangiales</taxon>
        <taxon>Streptosporangiaceae</taxon>
        <taxon>Streptosporangium</taxon>
    </lineage>
</organism>
<protein>
    <submittedName>
        <fullName evidence="2">Uncharacterized protein</fullName>
    </submittedName>
</protein>
<evidence type="ECO:0000256" key="1">
    <source>
        <dbReference type="SAM" id="MobiDB-lite"/>
    </source>
</evidence>
<proteinExistence type="predicted"/>
<dbReference type="EMBL" id="BSEV01000036">
    <property type="protein sequence ID" value="GLK14748.1"/>
    <property type="molecule type" value="Genomic_DNA"/>
</dbReference>
<feature type="region of interest" description="Disordered" evidence="1">
    <location>
        <begin position="90"/>
        <end position="111"/>
    </location>
</feature>
<dbReference type="Proteomes" id="UP001143474">
    <property type="component" value="Unassembled WGS sequence"/>
</dbReference>
<evidence type="ECO:0000313" key="3">
    <source>
        <dbReference type="Proteomes" id="UP001143474"/>
    </source>
</evidence>
<comment type="caution">
    <text evidence="2">The sequence shown here is derived from an EMBL/GenBank/DDBJ whole genome shotgun (WGS) entry which is preliminary data.</text>
</comment>
<reference evidence="2" key="1">
    <citation type="journal article" date="2014" name="Int. J. Syst. Evol. Microbiol.">
        <title>Complete genome sequence of Corynebacterium casei LMG S-19264T (=DSM 44701T), isolated from a smear-ripened cheese.</title>
        <authorList>
            <consortium name="US DOE Joint Genome Institute (JGI-PGF)"/>
            <person name="Walter F."/>
            <person name="Albersmeier A."/>
            <person name="Kalinowski J."/>
            <person name="Ruckert C."/>
        </authorList>
    </citation>
    <scope>NUCLEOTIDE SEQUENCE</scope>
    <source>
        <strain evidence="2">VKM Ac-2007</strain>
    </source>
</reference>
<accession>A0A9W6IAS2</accession>
<sequence>MRAELHHDGPVVLAAAVEGWCGPRQDGLNRLPTPLAESFAADFTPWPRPTPGTWGVPVAIAEDPTDMGLTCMDGLWARCPVIVFFTESRRSAATPSESASLLPGPRVAMTR</sequence>